<evidence type="ECO:0000256" key="5">
    <source>
        <dbReference type="ARBA" id="ARBA00022692"/>
    </source>
</evidence>
<gene>
    <name evidence="11" type="primary">celB</name>
    <name evidence="11" type="ORF">H1191_06205</name>
</gene>
<name>A0A7W1WPY4_9BACL</name>
<feature type="domain" description="PTS EIIC type-3" evidence="10">
    <location>
        <begin position="8"/>
        <end position="423"/>
    </location>
</feature>
<proteinExistence type="predicted"/>
<dbReference type="NCBIfam" id="TIGR00359">
    <property type="entry name" value="cello_pts_IIC"/>
    <property type="match status" value="1"/>
</dbReference>
<feature type="transmembrane region" description="Helical" evidence="9">
    <location>
        <begin position="403"/>
        <end position="423"/>
    </location>
</feature>
<evidence type="ECO:0000256" key="6">
    <source>
        <dbReference type="ARBA" id="ARBA00022989"/>
    </source>
</evidence>
<comment type="subcellular location">
    <subcellularLocation>
        <location evidence="1">Cell membrane</location>
        <topology evidence="1">Multi-pass membrane protein</topology>
    </subcellularLocation>
</comment>
<evidence type="ECO:0000313" key="12">
    <source>
        <dbReference type="Proteomes" id="UP000535491"/>
    </source>
</evidence>
<evidence type="ECO:0000256" key="1">
    <source>
        <dbReference type="ARBA" id="ARBA00004651"/>
    </source>
</evidence>
<keyword evidence="4 8" id="KW-0762">Sugar transport</keyword>
<evidence type="ECO:0000256" key="3">
    <source>
        <dbReference type="ARBA" id="ARBA00022475"/>
    </source>
</evidence>
<dbReference type="InterPro" id="IPR004796">
    <property type="entry name" value="PTS_IIC_cello"/>
</dbReference>
<dbReference type="PIRSF" id="PIRSF006351">
    <property type="entry name" value="PTS_EIIC-Cellobiose"/>
    <property type="match status" value="1"/>
</dbReference>
<dbReference type="GO" id="GO:1901264">
    <property type="term" value="P:carbohydrate derivative transport"/>
    <property type="evidence" value="ECO:0007669"/>
    <property type="project" value="TreeGrafter"/>
</dbReference>
<evidence type="ECO:0000256" key="8">
    <source>
        <dbReference type="PIRNR" id="PIRNR006351"/>
    </source>
</evidence>
<dbReference type="Pfam" id="PF02378">
    <property type="entry name" value="PTS_EIIC"/>
    <property type="match status" value="1"/>
</dbReference>
<feature type="transmembrane region" description="Helical" evidence="9">
    <location>
        <begin position="187"/>
        <end position="207"/>
    </location>
</feature>
<comment type="caution">
    <text evidence="11">The sequence shown here is derived from an EMBL/GenBank/DDBJ whole genome shotgun (WGS) entry which is preliminary data.</text>
</comment>
<feature type="transmembrane region" description="Helical" evidence="9">
    <location>
        <begin position="32"/>
        <end position="53"/>
    </location>
</feature>
<organism evidence="11 12">
    <name type="scientific">Paenactinomyces guangxiensis</name>
    <dbReference type="NCBI Taxonomy" id="1490290"/>
    <lineage>
        <taxon>Bacteria</taxon>
        <taxon>Bacillati</taxon>
        <taxon>Bacillota</taxon>
        <taxon>Bacilli</taxon>
        <taxon>Bacillales</taxon>
        <taxon>Thermoactinomycetaceae</taxon>
        <taxon>Paenactinomyces</taxon>
    </lineage>
</organism>
<evidence type="ECO:0000256" key="4">
    <source>
        <dbReference type="ARBA" id="ARBA00022597"/>
    </source>
</evidence>
<feature type="transmembrane region" description="Helical" evidence="9">
    <location>
        <begin position="227"/>
        <end position="248"/>
    </location>
</feature>
<comment type="function">
    <text evidence="8">The phosphoenolpyruvate-dependent sugar phosphotransferase system (PTS), a major carbohydrate active -transport system, catalyzes the phosphorylation of incoming sugar substrates concomitant with their translocation across the cell membrane.</text>
</comment>
<sequence>MNALMKFLESYLMPIAGRIAEMKHLQAVRDGIILAMPLIIIGSFFLIVASLPIPGYEEFMAGIFGDAWKEKVLYPVGATFDIMALIAGFGVAYRLAERYKIDSLSAGAISVAAFLLATPYKTMFTPPGGKEALEVGDVIPVTLMGSKGLFVAMIIAIFSTEIYRRIIQRNFVIKLPDGVPPNVSASFVALIPAFVVLTVVWLIRIGIEQTSFESIHNIIGKWLSAPLSAFGGSLIGTLIAVVLVHLLWTTGLHGGALVNTVMKPIWLALMDENRAVFQASPNAELPNVITMQFLDLWIYVGGSGATLALVVWMVIRARSQQMKSLGKLSIGAGIFNINEPVIFGMPVVMNPILFIPFIITPVVLVIISYFAMSTGLVARPNGVAAPFTTPILISGYLATGGKISGSILQLVNFLVALAIYYPFFRLWDKQKLKEENQEATGG</sequence>
<dbReference type="RefSeq" id="WP_181751136.1">
    <property type="nucleotide sequence ID" value="NZ_JACEIQ010000004.1"/>
</dbReference>
<keyword evidence="11" id="KW-0808">Transferase</keyword>
<keyword evidence="7 8" id="KW-0472">Membrane</keyword>
<dbReference type="PANTHER" id="PTHR33989:SF11">
    <property type="entry name" value="LICHENAN PERMEASE IIC COMPONENT"/>
    <property type="match status" value="1"/>
</dbReference>
<feature type="transmembrane region" description="Helical" evidence="9">
    <location>
        <begin position="149"/>
        <end position="167"/>
    </location>
</feature>
<dbReference type="NCBIfam" id="TIGR00410">
    <property type="entry name" value="lacE"/>
    <property type="match status" value="1"/>
</dbReference>
<feature type="transmembrane region" description="Helical" evidence="9">
    <location>
        <begin position="352"/>
        <end position="372"/>
    </location>
</feature>
<keyword evidence="12" id="KW-1185">Reference proteome</keyword>
<dbReference type="GO" id="GO:0009401">
    <property type="term" value="P:phosphoenolpyruvate-dependent sugar phosphotransferase system"/>
    <property type="evidence" value="ECO:0007669"/>
    <property type="project" value="InterPro"/>
</dbReference>
<dbReference type="InterPro" id="IPR004501">
    <property type="entry name" value="PTS_EIIC_3"/>
</dbReference>
<evidence type="ECO:0000256" key="7">
    <source>
        <dbReference type="ARBA" id="ARBA00023136"/>
    </source>
</evidence>
<accession>A0A7W1WPY4</accession>
<dbReference type="Proteomes" id="UP000535491">
    <property type="component" value="Unassembled WGS sequence"/>
</dbReference>
<reference evidence="11 12" key="1">
    <citation type="submission" date="2020-07" db="EMBL/GenBank/DDBJ databases">
        <authorList>
            <person name="Feng H."/>
        </authorList>
    </citation>
    <scope>NUCLEOTIDE SEQUENCE [LARGE SCALE GENOMIC DNA]</scope>
    <source>
        <strain evidence="12">s-10</strain>
    </source>
</reference>
<keyword evidence="6 9" id="KW-1133">Transmembrane helix</keyword>
<keyword evidence="2 8" id="KW-0813">Transport</keyword>
<evidence type="ECO:0000313" key="11">
    <source>
        <dbReference type="EMBL" id="MBA4493897.1"/>
    </source>
</evidence>
<feature type="transmembrane region" description="Helical" evidence="9">
    <location>
        <begin position="73"/>
        <end position="93"/>
    </location>
</feature>
<dbReference type="EMBL" id="JACEIQ010000004">
    <property type="protein sequence ID" value="MBA4493897.1"/>
    <property type="molecule type" value="Genomic_DNA"/>
</dbReference>
<dbReference type="GO" id="GO:0005886">
    <property type="term" value="C:plasma membrane"/>
    <property type="evidence" value="ECO:0007669"/>
    <property type="project" value="UniProtKB-SubCell"/>
</dbReference>
<evidence type="ECO:0000259" key="10">
    <source>
        <dbReference type="PROSITE" id="PS51105"/>
    </source>
</evidence>
<evidence type="ECO:0000256" key="2">
    <source>
        <dbReference type="ARBA" id="ARBA00022448"/>
    </source>
</evidence>
<keyword evidence="5 9" id="KW-0812">Transmembrane</keyword>
<evidence type="ECO:0000256" key="9">
    <source>
        <dbReference type="SAM" id="Phobius"/>
    </source>
</evidence>
<dbReference type="InterPro" id="IPR003352">
    <property type="entry name" value="PTS_EIIC"/>
</dbReference>
<keyword evidence="3 8" id="KW-1003">Cell membrane</keyword>
<dbReference type="PROSITE" id="PS51105">
    <property type="entry name" value="PTS_EIIC_TYPE_3"/>
    <property type="match status" value="1"/>
</dbReference>
<dbReference type="PANTHER" id="PTHR33989">
    <property type="match status" value="1"/>
</dbReference>
<dbReference type="AlphaFoldDB" id="A0A7W1WPY4"/>
<dbReference type="InterPro" id="IPR051088">
    <property type="entry name" value="PTS_Sugar-EIIC/EIIB"/>
</dbReference>
<dbReference type="GO" id="GO:0008982">
    <property type="term" value="F:protein-N(PI)-phosphohistidine-sugar phosphotransferase activity"/>
    <property type="evidence" value="ECO:0007669"/>
    <property type="project" value="UniProtKB-UniRule"/>
</dbReference>
<feature type="transmembrane region" description="Helical" evidence="9">
    <location>
        <begin position="296"/>
        <end position="315"/>
    </location>
</feature>
<protein>
    <recommendedName>
        <fullName evidence="8">Permease IIC component</fullName>
    </recommendedName>
</protein>